<evidence type="ECO:0000256" key="9">
    <source>
        <dbReference type="SAM" id="MobiDB-lite"/>
    </source>
</evidence>
<evidence type="ECO:0000259" key="10">
    <source>
        <dbReference type="SMART" id="SM00978"/>
    </source>
</evidence>
<evidence type="ECO:0000256" key="6">
    <source>
        <dbReference type="ARBA" id="ARBA00038073"/>
    </source>
</evidence>
<dbReference type="GO" id="GO:0005739">
    <property type="term" value="C:mitochondrion"/>
    <property type="evidence" value="ECO:0007669"/>
    <property type="project" value="UniProtKB-SubCell"/>
</dbReference>
<protein>
    <recommendedName>
        <fullName evidence="7">Large ribosomal subunit protein mL45</fullName>
    </recommendedName>
    <alternativeName>
        <fullName evidence="8">39S ribosomal protein L45, mitochondrial</fullName>
    </alternativeName>
</protein>
<dbReference type="SMART" id="SM00978">
    <property type="entry name" value="Tim44"/>
    <property type="match status" value="1"/>
</dbReference>
<dbReference type="AlphaFoldDB" id="A0A1D1UEW0"/>
<feature type="region of interest" description="Disordered" evidence="9">
    <location>
        <begin position="311"/>
        <end position="333"/>
    </location>
</feature>
<sequence>MLTGAATRFLALRVEPLQLTFVRYIRNKHRDPRFRKERALKFIKVNLPDYEQMRRQARGQLTPEEIRSIMKKEGVAPTRPYQEKPLLITTTDTIMEPFIPPEGDGRASTLSKEGMKERYNVLQKKGRTMLGLRKIRRFEEEFDAGDFALVAQDIYIDAHNLLVKNDLEKLHDVVTEHAYPDMIDGIDTKTIKWKWHESIELPRLVHARVSPLLTKHNLYGQVTVRIHSRQSLAVYDRFGRIMYGSENLVKNVLEYVVFEKHLTNPYGVWRLHAKIVPAWAPPVDPVIRTFRKPTLEAPSEEYLAKLREKQKVEDLEDEAESTSTNAKPTVATA</sequence>
<accession>A0A1D1UEW0</accession>
<evidence type="ECO:0000313" key="11">
    <source>
        <dbReference type="EMBL" id="GAU88011.1"/>
    </source>
</evidence>
<dbReference type="EMBL" id="BDGG01000001">
    <property type="protein sequence ID" value="GAU88011.1"/>
    <property type="molecule type" value="Genomic_DNA"/>
</dbReference>
<reference evidence="11 12" key="1">
    <citation type="journal article" date="2016" name="Nat. Commun.">
        <title>Extremotolerant tardigrade genome and improved radiotolerance of human cultured cells by tardigrade-unique protein.</title>
        <authorList>
            <person name="Hashimoto T."/>
            <person name="Horikawa D.D."/>
            <person name="Saito Y."/>
            <person name="Kuwahara H."/>
            <person name="Kozuka-Hata H."/>
            <person name="Shin-I T."/>
            <person name="Minakuchi Y."/>
            <person name="Ohishi K."/>
            <person name="Motoyama A."/>
            <person name="Aizu T."/>
            <person name="Enomoto A."/>
            <person name="Kondo K."/>
            <person name="Tanaka S."/>
            <person name="Hara Y."/>
            <person name="Koshikawa S."/>
            <person name="Sagara H."/>
            <person name="Miura T."/>
            <person name="Yokobori S."/>
            <person name="Miyagawa K."/>
            <person name="Suzuki Y."/>
            <person name="Kubo T."/>
            <person name="Oyama M."/>
            <person name="Kohara Y."/>
            <person name="Fujiyama A."/>
            <person name="Arakawa K."/>
            <person name="Katayama T."/>
            <person name="Toyoda A."/>
            <person name="Kunieda T."/>
        </authorList>
    </citation>
    <scope>NUCLEOTIDE SEQUENCE [LARGE SCALE GENOMIC DNA]</scope>
    <source>
        <strain evidence="11 12">YOKOZUNA-1</strain>
    </source>
</reference>
<keyword evidence="12" id="KW-1185">Reference proteome</keyword>
<dbReference type="OrthoDB" id="19619at2759"/>
<evidence type="ECO:0000256" key="4">
    <source>
        <dbReference type="ARBA" id="ARBA00023128"/>
    </source>
</evidence>
<dbReference type="InterPro" id="IPR032710">
    <property type="entry name" value="NTF2-like_dom_sf"/>
</dbReference>
<evidence type="ECO:0000313" key="12">
    <source>
        <dbReference type="Proteomes" id="UP000186922"/>
    </source>
</evidence>
<comment type="caution">
    <text evidence="11">The sequence shown here is derived from an EMBL/GenBank/DDBJ whole genome shotgun (WGS) entry which is preliminary data.</text>
</comment>
<evidence type="ECO:0000256" key="1">
    <source>
        <dbReference type="ARBA" id="ARBA00004173"/>
    </source>
</evidence>
<dbReference type="FunFam" id="3.10.450.240:FF:000003">
    <property type="entry name" value="39S ribosomal protein L45, mitochondrial"/>
    <property type="match status" value="1"/>
</dbReference>
<dbReference type="PANTHER" id="PTHR28554">
    <property type="entry name" value="39S RIBOSOMAL PROTEIN L45, MITOCHONDRIAL"/>
    <property type="match status" value="1"/>
</dbReference>
<evidence type="ECO:0000256" key="3">
    <source>
        <dbReference type="ARBA" id="ARBA00022980"/>
    </source>
</evidence>
<dbReference type="InterPro" id="IPR051975">
    <property type="entry name" value="mtLSU_mL45"/>
</dbReference>
<keyword evidence="2" id="KW-0809">Transit peptide</keyword>
<dbReference type="SUPFAM" id="SSF54427">
    <property type="entry name" value="NTF2-like"/>
    <property type="match status" value="1"/>
</dbReference>
<evidence type="ECO:0000256" key="2">
    <source>
        <dbReference type="ARBA" id="ARBA00022946"/>
    </source>
</evidence>
<evidence type="ECO:0000256" key="7">
    <source>
        <dbReference type="ARBA" id="ARBA00039448"/>
    </source>
</evidence>
<evidence type="ECO:0000256" key="5">
    <source>
        <dbReference type="ARBA" id="ARBA00023274"/>
    </source>
</evidence>
<keyword evidence="5" id="KW-0687">Ribonucleoprotein</keyword>
<proteinExistence type="inferred from homology"/>
<feature type="domain" description="Tim44-like" evidence="10">
    <location>
        <begin position="128"/>
        <end position="276"/>
    </location>
</feature>
<keyword evidence="4" id="KW-0496">Mitochondrion</keyword>
<organism evidence="11 12">
    <name type="scientific">Ramazzottius varieornatus</name>
    <name type="common">Water bear</name>
    <name type="synonym">Tardigrade</name>
    <dbReference type="NCBI Taxonomy" id="947166"/>
    <lineage>
        <taxon>Eukaryota</taxon>
        <taxon>Metazoa</taxon>
        <taxon>Ecdysozoa</taxon>
        <taxon>Tardigrada</taxon>
        <taxon>Eutardigrada</taxon>
        <taxon>Parachela</taxon>
        <taxon>Hypsibioidea</taxon>
        <taxon>Ramazzottiidae</taxon>
        <taxon>Ramazzottius</taxon>
    </lineage>
</organism>
<dbReference type="STRING" id="947166.A0A1D1UEW0"/>
<dbReference type="Proteomes" id="UP000186922">
    <property type="component" value="Unassembled WGS sequence"/>
</dbReference>
<dbReference type="Pfam" id="PF04280">
    <property type="entry name" value="Tim44"/>
    <property type="match status" value="1"/>
</dbReference>
<dbReference type="PANTHER" id="PTHR28554:SF1">
    <property type="entry name" value="LARGE RIBOSOMAL SUBUNIT PROTEIN ML45"/>
    <property type="match status" value="1"/>
</dbReference>
<dbReference type="Gene3D" id="3.10.450.240">
    <property type="match status" value="1"/>
</dbReference>
<dbReference type="GO" id="GO:0005840">
    <property type="term" value="C:ribosome"/>
    <property type="evidence" value="ECO:0007669"/>
    <property type="project" value="UniProtKB-KW"/>
</dbReference>
<dbReference type="InterPro" id="IPR007379">
    <property type="entry name" value="Tim44-like_dom"/>
</dbReference>
<keyword evidence="3" id="KW-0689">Ribosomal protein</keyword>
<name>A0A1D1UEW0_RAMVA</name>
<evidence type="ECO:0000256" key="8">
    <source>
        <dbReference type="ARBA" id="ARBA00043031"/>
    </source>
</evidence>
<dbReference type="GO" id="GO:1990904">
    <property type="term" value="C:ribonucleoprotein complex"/>
    <property type="evidence" value="ECO:0007669"/>
    <property type="project" value="UniProtKB-KW"/>
</dbReference>
<comment type="similarity">
    <text evidence="6">Belongs to the mitochondrion-specific ribosomal protein mL45 family.</text>
</comment>
<feature type="compositionally biased region" description="Polar residues" evidence="9">
    <location>
        <begin position="321"/>
        <end position="333"/>
    </location>
</feature>
<gene>
    <name evidence="11" type="primary">RvY_00784-1</name>
    <name evidence="11" type="synonym">RvY_00784.1</name>
    <name evidence="11" type="ORF">RvY_00784</name>
</gene>
<comment type="subcellular location">
    <subcellularLocation>
        <location evidence="1">Mitochondrion</location>
    </subcellularLocation>
</comment>